<reference evidence="2" key="1">
    <citation type="submission" date="2021-12" db="EMBL/GenBank/DDBJ databases">
        <authorList>
            <person name="Martin H S."/>
        </authorList>
    </citation>
    <scope>NUCLEOTIDE SEQUENCE</scope>
</reference>
<evidence type="ECO:0000313" key="3">
    <source>
        <dbReference type="Proteomes" id="UP000838878"/>
    </source>
</evidence>
<keyword evidence="3" id="KW-1185">Reference proteome</keyword>
<evidence type="ECO:0000256" key="1">
    <source>
        <dbReference type="SAM" id="MobiDB-lite"/>
    </source>
</evidence>
<dbReference type="OrthoDB" id="6916428at2759"/>
<dbReference type="Proteomes" id="UP000838878">
    <property type="component" value="Chromosome 2"/>
</dbReference>
<feature type="compositionally biased region" description="Gly residues" evidence="1">
    <location>
        <begin position="284"/>
        <end position="308"/>
    </location>
</feature>
<name>A0A8J9VG48_9NEOP</name>
<evidence type="ECO:0000313" key="2">
    <source>
        <dbReference type="EMBL" id="CAH0721043.1"/>
    </source>
</evidence>
<dbReference type="EMBL" id="OV170222">
    <property type="protein sequence ID" value="CAH0721043.1"/>
    <property type="molecule type" value="Genomic_DNA"/>
</dbReference>
<dbReference type="AlphaFoldDB" id="A0A8J9VG48"/>
<feature type="non-terminal residue" evidence="2">
    <location>
        <position position="308"/>
    </location>
</feature>
<sequence>MSEGAILDSPKNHKEEDSKNIKTLLQSSDQNLKQTVERQVTICDVEEVNMIQETSFKNNDEDVQLSTEKVKENHSSSELEDHIINTVNSTQHIAEENNASIENGQNINRRKCQCFLDVFECTIWALRSMAYSISSFFRRNCCCYCARKVDLSKREINDDGDGECWDGNVMDNEGDYCTYNLNNDDTNERKAIFHLNEAFDEGISQTPKDHCNISKKIVDDTETSHSIDKNEACIENHRSDIDFENSASNAVCHVNIHHEAHGNNSLVNSSGGHDISGGDRGGHDFSGGDSGGHDFSGGGGGGCDFSSD</sequence>
<protein>
    <submittedName>
        <fullName evidence="2">Uncharacterized protein</fullName>
    </submittedName>
</protein>
<gene>
    <name evidence="2" type="ORF">BINO364_LOCUS7189</name>
</gene>
<proteinExistence type="predicted"/>
<feature type="region of interest" description="Disordered" evidence="1">
    <location>
        <begin position="263"/>
        <end position="308"/>
    </location>
</feature>
<accession>A0A8J9VG48</accession>
<organism evidence="2 3">
    <name type="scientific">Brenthis ino</name>
    <name type="common">lesser marbled fritillary</name>
    <dbReference type="NCBI Taxonomy" id="405034"/>
    <lineage>
        <taxon>Eukaryota</taxon>
        <taxon>Metazoa</taxon>
        <taxon>Ecdysozoa</taxon>
        <taxon>Arthropoda</taxon>
        <taxon>Hexapoda</taxon>
        <taxon>Insecta</taxon>
        <taxon>Pterygota</taxon>
        <taxon>Neoptera</taxon>
        <taxon>Endopterygota</taxon>
        <taxon>Lepidoptera</taxon>
        <taxon>Glossata</taxon>
        <taxon>Ditrysia</taxon>
        <taxon>Papilionoidea</taxon>
        <taxon>Nymphalidae</taxon>
        <taxon>Heliconiinae</taxon>
        <taxon>Argynnini</taxon>
        <taxon>Brenthis</taxon>
    </lineage>
</organism>